<keyword evidence="4" id="KW-1185">Reference proteome</keyword>
<comment type="caution">
    <text evidence="3">The sequence shown here is derived from an EMBL/GenBank/DDBJ whole genome shotgun (WGS) entry which is preliminary data.</text>
</comment>
<dbReference type="Pfam" id="PF04219">
    <property type="entry name" value="DUF413"/>
    <property type="match status" value="1"/>
</dbReference>
<dbReference type="EMBL" id="PGCP01000014">
    <property type="protein sequence ID" value="PJC93289.1"/>
    <property type="molecule type" value="Genomic_DNA"/>
</dbReference>
<protein>
    <recommendedName>
        <fullName evidence="2">Macrodomain Ori protein</fullName>
    </recommendedName>
</protein>
<dbReference type="AlphaFoldDB" id="A0A2M8H9Q8"/>
<dbReference type="InterPro" id="IPR007335">
    <property type="entry name" value="DUF413"/>
</dbReference>
<organism evidence="3 4">
    <name type="scientific">Aeromonas lusitana</name>
    <dbReference type="NCBI Taxonomy" id="931529"/>
    <lineage>
        <taxon>Bacteria</taxon>
        <taxon>Pseudomonadati</taxon>
        <taxon>Pseudomonadota</taxon>
        <taxon>Gammaproteobacteria</taxon>
        <taxon>Aeromonadales</taxon>
        <taxon>Aeromonadaceae</taxon>
        <taxon>Aeromonas</taxon>
    </lineage>
</organism>
<sequence>MDKPLHLVLAHRWELKKVFHADVKLIGFSRKEKEQLEKYGAWMQALASGLLQPYTQEQQRFIDVTKEIEVPISALETLWVKYVHSVNMHKQSETKKIMGMVSKGILSYEQLQAIVDNFSKFSFSDDEKKKIQNQMKCERELLQLDNTKVRVLSIYRGSVE</sequence>
<gene>
    <name evidence="3" type="ORF">CUC44_10100</name>
</gene>
<comment type="similarity">
    <text evidence="1">Belongs to the MaoP family.</text>
</comment>
<dbReference type="RefSeq" id="WP_100859833.1">
    <property type="nucleotide sequence ID" value="NZ_PGCP01000014.1"/>
</dbReference>
<evidence type="ECO:0000313" key="4">
    <source>
        <dbReference type="Proteomes" id="UP000232060"/>
    </source>
</evidence>
<dbReference type="OrthoDB" id="6400110at2"/>
<name>A0A2M8H9Q8_9GAMM</name>
<reference evidence="3 4" key="1">
    <citation type="submission" date="2017-11" db="EMBL/GenBank/DDBJ databases">
        <title>Draft genome sequence of environmental isolate Aeromonas lusitania sp. nov. MDC 2473.</title>
        <authorList>
            <person name="Colston S.M."/>
            <person name="Navarro A."/>
            <person name="Martinez-Murcia A.J."/>
            <person name="Graf J."/>
        </authorList>
    </citation>
    <scope>NUCLEOTIDE SEQUENCE [LARGE SCALE GENOMIC DNA]</scope>
    <source>
        <strain evidence="3 4">MDC 2473</strain>
    </source>
</reference>
<dbReference type="Proteomes" id="UP000232060">
    <property type="component" value="Unassembled WGS sequence"/>
</dbReference>
<proteinExistence type="inferred from homology"/>
<accession>A0A2M8H9Q8</accession>
<evidence type="ECO:0000256" key="2">
    <source>
        <dbReference type="ARBA" id="ARBA00093628"/>
    </source>
</evidence>
<evidence type="ECO:0000256" key="1">
    <source>
        <dbReference type="ARBA" id="ARBA00093464"/>
    </source>
</evidence>
<evidence type="ECO:0000313" key="3">
    <source>
        <dbReference type="EMBL" id="PJC93289.1"/>
    </source>
</evidence>